<dbReference type="EMBL" id="CP000478">
    <property type="protein sequence ID" value="ABK16828.1"/>
    <property type="molecule type" value="Genomic_DNA"/>
</dbReference>
<protein>
    <submittedName>
        <fullName evidence="1">Uncharacterized protein</fullName>
    </submittedName>
</protein>
<sequence>MSFISQWPVYKNGSKRSSHKFVRSPLPEPCAASLFEYFECDFKMFCHRQPFVSSIGKSIVHAAQTVTLRLNCPSPLAMEDQP</sequence>
<dbReference type="Proteomes" id="UP000001784">
    <property type="component" value="Chromosome"/>
</dbReference>
<gene>
    <name evidence="1" type="ordered locus">Sfum_1135</name>
</gene>
<proteinExistence type="predicted"/>
<accession>A0LHC6</accession>
<keyword evidence="2" id="KW-1185">Reference proteome</keyword>
<dbReference type="KEGG" id="sfu:Sfum_1135"/>
<dbReference type="AlphaFoldDB" id="A0LHC6"/>
<dbReference type="STRING" id="335543.Sfum_1135"/>
<organism evidence="1 2">
    <name type="scientific">Syntrophobacter fumaroxidans (strain DSM 10017 / MPOB)</name>
    <dbReference type="NCBI Taxonomy" id="335543"/>
    <lineage>
        <taxon>Bacteria</taxon>
        <taxon>Pseudomonadati</taxon>
        <taxon>Thermodesulfobacteriota</taxon>
        <taxon>Syntrophobacteria</taxon>
        <taxon>Syntrophobacterales</taxon>
        <taxon>Syntrophobacteraceae</taxon>
        <taxon>Syntrophobacter</taxon>
    </lineage>
</organism>
<dbReference type="InParanoid" id="A0LHC6"/>
<evidence type="ECO:0000313" key="1">
    <source>
        <dbReference type="EMBL" id="ABK16828.1"/>
    </source>
</evidence>
<evidence type="ECO:0000313" key="2">
    <source>
        <dbReference type="Proteomes" id="UP000001784"/>
    </source>
</evidence>
<name>A0LHC6_SYNFM</name>
<dbReference type="HOGENOM" id="CLU_2557092_0_0_7"/>
<reference evidence="1 2" key="1">
    <citation type="submission" date="2006-10" db="EMBL/GenBank/DDBJ databases">
        <title>Complete sequence of Syntrophobacter fumaroxidans MPOB.</title>
        <authorList>
            <consortium name="US DOE Joint Genome Institute"/>
            <person name="Copeland A."/>
            <person name="Lucas S."/>
            <person name="Lapidus A."/>
            <person name="Barry K."/>
            <person name="Detter J.C."/>
            <person name="Glavina del Rio T."/>
            <person name="Hammon N."/>
            <person name="Israni S."/>
            <person name="Pitluck S."/>
            <person name="Goltsman E.G."/>
            <person name="Martinez M."/>
            <person name="Schmutz J."/>
            <person name="Larimer F."/>
            <person name="Land M."/>
            <person name="Hauser L."/>
            <person name="Kyrpides N."/>
            <person name="Kim E."/>
            <person name="Boone D.R."/>
            <person name="Brockman F."/>
            <person name="Culley D."/>
            <person name="Ferry J."/>
            <person name="Gunsalus R."/>
            <person name="McInerney M.J."/>
            <person name="Morrison M."/>
            <person name="Plugge C."/>
            <person name="Rohlin L."/>
            <person name="Scholten J."/>
            <person name="Sieber J."/>
            <person name="Stams A.J.M."/>
            <person name="Worm P."/>
            <person name="Henstra A.M."/>
            <person name="Richardson P."/>
        </authorList>
    </citation>
    <scope>NUCLEOTIDE SEQUENCE [LARGE SCALE GENOMIC DNA]</scope>
    <source>
        <strain evidence="2">DSM 10017 / MPOB</strain>
    </source>
</reference>